<dbReference type="EMBL" id="JAGGNH010000005">
    <property type="protein sequence ID" value="KAJ0973148.1"/>
    <property type="molecule type" value="Genomic_DNA"/>
</dbReference>
<dbReference type="PANTHER" id="PTHR31509">
    <property type="entry name" value="BPS1-LIKE PROTEIN"/>
    <property type="match status" value="1"/>
</dbReference>
<evidence type="ECO:0000256" key="1">
    <source>
        <dbReference type="SAM" id="Phobius"/>
    </source>
</evidence>
<dbReference type="GO" id="GO:0048364">
    <property type="term" value="P:root development"/>
    <property type="evidence" value="ECO:0007669"/>
    <property type="project" value="InterPro"/>
</dbReference>
<dbReference type="AlphaFoldDB" id="A0A9D5CIH6"/>
<organism evidence="2 3">
    <name type="scientific">Dioscorea zingiberensis</name>
    <dbReference type="NCBI Taxonomy" id="325984"/>
    <lineage>
        <taxon>Eukaryota</taxon>
        <taxon>Viridiplantae</taxon>
        <taxon>Streptophyta</taxon>
        <taxon>Embryophyta</taxon>
        <taxon>Tracheophyta</taxon>
        <taxon>Spermatophyta</taxon>
        <taxon>Magnoliopsida</taxon>
        <taxon>Liliopsida</taxon>
        <taxon>Dioscoreales</taxon>
        <taxon>Dioscoreaceae</taxon>
        <taxon>Dioscorea</taxon>
    </lineage>
</organism>
<reference evidence="2" key="1">
    <citation type="submission" date="2021-03" db="EMBL/GenBank/DDBJ databases">
        <authorList>
            <person name="Li Z."/>
            <person name="Yang C."/>
        </authorList>
    </citation>
    <scope>NUCLEOTIDE SEQUENCE</scope>
    <source>
        <strain evidence="2">Dzin_1.0</strain>
        <tissue evidence="2">Leaf</tissue>
    </source>
</reference>
<dbReference type="InterPro" id="IPR004320">
    <property type="entry name" value="BPS1_pln"/>
</dbReference>
<sequence>MNVLKKLQLDLLSLLKRSDLPIISCGMEQDWFDHYMDVTITLLDLCNSIKSAMSATHRYRMAVGLAIEGLSRSDDLSSRIATLNTIIECERSGREQQKKSVLHARMMGDCTKTCNLMALKGYSKKHDKSLGIIILAAKSAMLVVSLLIVSCIVSPVLIEMEGERVFTSKFPELRMFKEMLVALVVEGVVEDKERFQSGVELLRSKSAELSECVEMFDAVVDDVFNVVMRGRNEMLGVLKDKGLQL</sequence>
<feature type="transmembrane region" description="Helical" evidence="1">
    <location>
        <begin position="130"/>
        <end position="158"/>
    </location>
</feature>
<protein>
    <submittedName>
        <fullName evidence="2">Uncharacterized protein</fullName>
    </submittedName>
</protein>
<evidence type="ECO:0000313" key="2">
    <source>
        <dbReference type="EMBL" id="KAJ0973148.1"/>
    </source>
</evidence>
<dbReference type="OrthoDB" id="1917859at2759"/>
<dbReference type="Proteomes" id="UP001085076">
    <property type="component" value="Miscellaneous, Linkage group lg05"/>
</dbReference>
<dbReference type="GO" id="GO:0048367">
    <property type="term" value="P:shoot system development"/>
    <property type="evidence" value="ECO:0007669"/>
    <property type="project" value="InterPro"/>
</dbReference>
<name>A0A9D5CIH6_9LILI</name>
<keyword evidence="1" id="KW-1133">Transmembrane helix</keyword>
<comment type="caution">
    <text evidence="2">The sequence shown here is derived from an EMBL/GenBank/DDBJ whole genome shotgun (WGS) entry which is preliminary data.</text>
</comment>
<keyword evidence="1" id="KW-0472">Membrane</keyword>
<gene>
    <name evidence="2" type="ORF">J5N97_021107</name>
</gene>
<proteinExistence type="predicted"/>
<accession>A0A9D5CIH6</accession>
<reference evidence="2" key="2">
    <citation type="journal article" date="2022" name="Hortic Res">
        <title>The genome of Dioscorea zingiberensis sheds light on the biosynthesis, origin and evolution of the medicinally important diosgenin saponins.</title>
        <authorList>
            <person name="Li Y."/>
            <person name="Tan C."/>
            <person name="Li Z."/>
            <person name="Guo J."/>
            <person name="Li S."/>
            <person name="Chen X."/>
            <person name="Wang C."/>
            <person name="Dai X."/>
            <person name="Yang H."/>
            <person name="Song W."/>
            <person name="Hou L."/>
            <person name="Xu J."/>
            <person name="Tong Z."/>
            <person name="Xu A."/>
            <person name="Yuan X."/>
            <person name="Wang W."/>
            <person name="Yang Q."/>
            <person name="Chen L."/>
            <person name="Sun Z."/>
            <person name="Wang K."/>
            <person name="Pan B."/>
            <person name="Chen J."/>
            <person name="Bao Y."/>
            <person name="Liu F."/>
            <person name="Qi X."/>
            <person name="Gang D.R."/>
            <person name="Wen J."/>
            <person name="Li J."/>
        </authorList>
    </citation>
    <scope>NUCLEOTIDE SEQUENCE</scope>
    <source>
        <strain evidence="2">Dzin_1.0</strain>
    </source>
</reference>
<dbReference type="Pfam" id="PF03087">
    <property type="entry name" value="BPS1"/>
    <property type="match status" value="1"/>
</dbReference>
<keyword evidence="1" id="KW-0812">Transmembrane</keyword>
<keyword evidence="3" id="KW-1185">Reference proteome</keyword>
<evidence type="ECO:0000313" key="3">
    <source>
        <dbReference type="Proteomes" id="UP001085076"/>
    </source>
</evidence>